<feature type="transmembrane region" description="Helical" evidence="1">
    <location>
        <begin position="197"/>
        <end position="230"/>
    </location>
</feature>
<evidence type="ECO:0000313" key="2">
    <source>
        <dbReference type="EMBL" id="GMT32776.1"/>
    </source>
</evidence>
<dbReference type="Proteomes" id="UP001432322">
    <property type="component" value="Unassembled WGS sequence"/>
</dbReference>
<name>A0AAV5WKI7_9BILA</name>
<reference evidence="2" key="1">
    <citation type="submission" date="2023-10" db="EMBL/GenBank/DDBJ databases">
        <title>Genome assembly of Pristionchus species.</title>
        <authorList>
            <person name="Yoshida K."/>
            <person name="Sommer R.J."/>
        </authorList>
    </citation>
    <scope>NUCLEOTIDE SEQUENCE</scope>
    <source>
        <strain evidence="2">RS5133</strain>
    </source>
</reference>
<dbReference type="AlphaFoldDB" id="A0AAV5WKI7"/>
<protein>
    <submittedName>
        <fullName evidence="2">Uncharacterized protein</fullName>
    </submittedName>
</protein>
<evidence type="ECO:0000313" key="3">
    <source>
        <dbReference type="Proteomes" id="UP001432322"/>
    </source>
</evidence>
<organism evidence="2 3">
    <name type="scientific">Pristionchus fissidentatus</name>
    <dbReference type="NCBI Taxonomy" id="1538716"/>
    <lineage>
        <taxon>Eukaryota</taxon>
        <taxon>Metazoa</taxon>
        <taxon>Ecdysozoa</taxon>
        <taxon>Nematoda</taxon>
        <taxon>Chromadorea</taxon>
        <taxon>Rhabditida</taxon>
        <taxon>Rhabditina</taxon>
        <taxon>Diplogasteromorpha</taxon>
        <taxon>Diplogasteroidea</taxon>
        <taxon>Neodiplogasteridae</taxon>
        <taxon>Pristionchus</taxon>
    </lineage>
</organism>
<comment type="caution">
    <text evidence="2">The sequence shown here is derived from an EMBL/GenBank/DDBJ whole genome shotgun (WGS) entry which is preliminary data.</text>
</comment>
<feature type="non-terminal residue" evidence="2">
    <location>
        <position position="1"/>
    </location>
</feature>
<dbReference type="EMBL" id="BTSY01000006">
    <property type="protein sequence ID" value="GMT32776.1"/>
    <property type="molecule type" value="Genomic_DNA"/>
</dbReference>
<feature type="non-terminal residue" evidence="2">
    <location>
        <position position="261"/>
    </location>
</feature>
<keyword evidence="3" id="KW-1185">Reference proteome</keyword>
<keyword evidence="1" id="KW-1133">Transmembrane helix</keyword>
<accession>A0AAV5WKI7</accession>
<proteinExistence type="predicted"/>
<evidence type="ECO:0000256" key="1">
    <source>
        <dbReference type="SAM" id="Phobius"/>
    </source>
</evidence>
<feature type="transmembrane region" description="Helical" evidence="1">
    <location>
        <begin position="171"/>
        <end position="190"/>
    </location>
</feature>
<gene>
    <name evidence="2" type="ORF">PFISCL1PPCAC_24073</name>
</gene>
<keyword evidence="1" id="KW-0812">Transmembrane</keyword>
<keyword evidence="1" id="KW-0472">Membrane</keyword>
<sequence length="261" mass="29770">VDIDEGWNFVHDCCHISVFSSRESSAFSSHTISDDFPRVRQEIDHINSIIVDHSEKRARFDNSDGRWKDESFDRISHMSLVCRQFHRSFSSIGVDPHPHDCIICSSERISDTGERSVLHLLQLQFYKALVETRNREVLTSFDGTRIVCNLTDVIGEESSHGNCVREGTTRIDIYCVSIIVILFPLSRSLLLTMRMTMAVLVMMMMGVTSMMVITVLIRLVSLLIFVSVAVSPSSFIVVLLNFSTIYLLQFLTRSLLLLFRL</sequence>
<feature type="transmembrane region" description="Helical" evidence="1">
    <location>
        <begin position="236"/>
        <end position="259"/>
    </location>
</feature>